<dbReference type="OrthoDB" id="432970at2759"/>
<protein>
    <recommendedName>
        <fullName evidence="5">MYND-type domain-containing protein</fullName>
    </recommendedName>
</protein>
<evidence type="ECO:0000256" key="4">
    <source>
        <dbReference type="PROSITE-ProRule" id="PRU00134"/>
    </source>
</evidence>
<dbReference type="GO" id="GO:0008270">
    <property type="term" value="F:zinc ion binding"/>
    <property type="evidence" value="ECO:0007669"/>
    <property type="project" value="UniProtKB-KW"/>
</dbReference>
<evidence type="ECO:0000256" key="3">
    <source>
        <dbReference type="ARBA" id="ARBA00022833"/>
    </source>
</evidence>
<dbReference type="Gene3D" id="6.10.140.2220">
    <property type="match status" value="1"/>
</dbReference>
<dbReference type="InterPro" id="IPR002893">
    <property type="entry name" value="Znf_MYND"/>
</dbReference>
<sequence length="243" mass="27592">MPPVIWTARQMKQCQNCFKPGSKEVSLKCCAKCKRAHYCCRECQKADWEFHKERCNTHTESLAQMKSDPIVFSAALQGLMKAETEAIMHRWVKQYRSLLFVSAINALELHTHPERALTHVLFIELSPTFTAEKIPKAARDLRLAFKLVSINICPLDDLFEFFSPAEQAQLTSLKTEIVARTNTLRSQDTNALGFALAAVTLPECDCRRLVPMGTDMSPADVKALRDPTWRRSLETRIARGQPL</sequence>
<dbReference type="PROSITE" id="PS50865">
    <property type="entry name" value="ZF_MYND_2"/>
    <property type="match status" value="1"/>
</dbReference>
<evidence type="ECO:0000256" key="1">
    <source>
        <dbReference type="ARBA" id="ARBA00022723"/>
    </source>
</evidence>
<evidence type="ECO:0000256" key="2">
    <source>
        <dbReference type="ARBA" id="ARBA00022771"/>
    </source>
</evidence>
<dbReference type="Gene3D" id="1.10.220.160">
    <property type="match status" value="1"/>
</dbReference>
<feature type="domain" description="MYND-type" evidence="5">
    <location>
        <begin position="14"/>
        <end position="55"/>
    </location>
</feature>
<dbReference type="Proteomes" id="UP000054270">
    <property type="component" value="Unassembled WGS sequence"/>
</dbReference>
<dbReference type="PROSITE" id="PS01360">
    <property type="entry name" value="ZF_MYND_1"/>
    <property type="match status" value="1"/>
</dbReference>
<proteinExistence type="predicted"/>
<reference evidence="7" key="1">
    <citation type="submission" date="2014-04" db="EMBL/GenBank/DDBJ databases">
        <title>Evolutionary Origins and Diversification of the Mycorrhizal Mutualists.</title>
        <authorList>
            <consortium name="DOE Joint Genome Institute"/>
            <consortium name="Mycorrhizal Genomics Consortium"/>
            <person name="Kohler A."/>
            <person name="Kuo A."/>
            <person name="Nagy L.G."/>
            <person name="Floudas D."/>
            <person name="Copeland A."/>
            <person name="Barry K.W."/>
            <person name="Cichocki N."/>
            <person name="Veneault-Fourrey C."/>
            <person name="LaButti K."/>
            <person name="Lindquist E.A."/>
            <person name="Lipzen A."/>
            <person name="Lundell T."/>
            <person name="Morin E."/>
            <person name="Murat C."/>
            <person name="Riley R."/>
            <person name="Ohm R."/>
            <person name="Sun H."/>
            <person name="Tunlid A."/>
            <person name="Henrissat B."/>
            <person name="Grigoriev I.V."/>
            <person name="Hibbett D.S."/>
            <person name="Martin F."/>
        </authorList>
    </citation>
    <scope>NUCLEOTIDE SEQUENCE [LARGE SCALE GENOMIC DNA]</scope>
    <source>
        <strain evidence="7">FD-334 SS-4</strain>
    </source>
</reference>
<keyword evidence="3" id="KW-0862">Zinc</keyword>
<organism evidence="6 7">
    <name type="scientific">Hypholoma sublateritium (strain FD-334 SS-4)</name>
    <dbReference type="NCBI Taxonomy" id="945553"/>
    <lineage>
        <taxon>Eukaryota</taxon>
        <taxon>Fungi</taxon>
        <taxon>Dikarya</taxon>
        <taxon>Basidiomycota</taxon>
        <taxon>Agaricomycotina</taxon>
        <taxon>Agaricomycetes</taxon>
        <taxon>Agaricomycetidae</taxon>
        <taxon>Agaricales</taxon>
        <taxon>Agaricineae</taxon>
        <taxon>Strophariaceae</taxon>
        <taxon>Hypholoma</taxon>
    </lineage>
</organism>
<keyword evidence="7" id="KW-1185">Reference proteome</keyword>
<dbReference type="SUPFAM" id="SSF144232">
    <property type="entry name" value="HIT/MYND zinc finger-like"/>
    <property type="match status" value="1"/>
</dbReference>
<keyword evidence="2 4" id="KW-0863">Zinc-finger</keyword>
<accession>A0A0D2KSI4</accession>
<dbReference type="OMA" id="CNTHTES"/>
<dbReference type="Pfam" id="PF01753">
    <property type="entry name" value="zf-MYND"/>
    <property type="match status" value="1"/>
</dbReference>
<keyword evidence="1" id="KW-0479">Metal-binding</keyword>
<evidence type="ECO:0000313" key="6">
    <source>
        <dbReference type="EMBL" id="KJA17617.1"/>
    </source>
</evidence>
<evidence type="ECO:0000313" key="7">
    <source>
        <dbReference type="Proteomes" id="UP000054270"/>
    </source>
</evidence>
<dbReference type="STRING" id="945553.A0A0D2KSI4"/>
<name>A0A0D2KSI4_HYPSF</name>
<dbReference type="AlphaFoldDB" id="A0A0D2KSI4"/>
<gene>
    <name evidence="6" type="ORF">HYPSUDRAFT_1012761</name>
</gene>
<dbReference type="EMBL" id="KN817601">
    <property type="protein sequence ID" value="KJA17617.1"/>
    <property type="molecule type" value="Genomic_DNA"/>
</dbReference>
<evidence type="ECO:0000259" key="5">
    <source>
        <dbReference type="PROSITE" id="PS50865"/>
    </source>
</evidence>